<evidence type="ECO:0000313" key="2">
    <source>
        <dbReference type="Proteomes" id="UP000682982"/>
    </source>
</evidence>
<dbReference type="Proteomes" id="UP000682982">
    <property type="component" value="Unassembled WGS sequence"/>
</dbReference>
<protein>
    <submittedName>
        <fullName evidence="1">Uncharacterized protein</fullName>
    </submittedName>
</protein>
<name>A0ABS5GZ58_9BURK</name>
<accession>A0ABS5GZ58</accession>
<reference evidence="1 2" key="1">
    <citation type="submission" date="2021-04" db="EMBL/GenBank/DDBJ databases">
        <title>novel species isolated from subtropical streams in China.</title>
        <authorList>
            <person name="Lu H."/>
        </authorList>
    </citation>
    <scope>NUCLEOTIDE SEQUENCE [LARGE SCALE GENOMIC DNA]</scope>
    <source>
        <strain evidence="1 2">FT147W</strain>
    </source>
</reference>
<gene>
    <name evidence="1" type="ORF">KDM87_03725</name>
</gene>
<keyword evidence="2" id="KW-1185">Reference proteome</keyword>
<proteinExistence type="predicted"/>
<dbReference type="RefSeq" id="WP_212677791.1">
    <property type="nucleotide sequence ID" value="NZ_JAGSPK010000001.1"/>
</dbReference>
<evidence type="ECO:0000313" key="1">
    <source>
        <dbReference type="EMBL" id="MBR7791692.1"/>
    </source>
</evidence>
<organism evidence="1 2">
    <name type="scientific">Undibacterium rivi</name>
    <dbReference type="NCBI Taxonomy" id="2828729"/>
    <lineage>
        <taxon>Bacteria</taxon>
        <taxon>Pseudomonadati</taxon>
        <taxon>Pseudomonadota</taxon>
        <taxon>Betaproteobacteria</taxon>
        <taxon>Burkholderiales</taxon>
        <taxon>Oxalobacteraceae</taxon>
        <taxon>Undibacterium</taxon>
    </lineage>
</organism>
<sequence>MQIPAHHCQRGEITMQKSGIQTSASLKPQANSEAYFQDFPETAEIAAKVPTNMGPYQFVVKPSRPTKGAVMEVDHQGARIISAHLPTPFARGQILSASMNVRGSEYLFLAARSVSKLISNSKCWFGIFRADGKKIYATVLEQQVDLVKAHDDGVSLFFLNGDTMRMRLL</sequence>
<dbReference type="EMBL" id="JAGSPK010000001">
    <property type="protein sequence ID" value="MBR7791692.1"/>
    <property type="molecule type" value="Genomic_DNA"/>
</dbReference>
<comment type="caution">
    <text evidence="1">The sequence shown here is derived from an EMBL/GenBank/DDBJ whole genome shotgun (WGS) entry which is preliminary data.</text>
</comment>